<feature type="region of interest" description="Disordered" evidence="2">
    <location>
        <begin position="236"/>
        <end position="262"/>
    </location>
</feature>
<evidence type="ECO:0000256" key="2">
    <source>
        <dbReference type="SAM" id="MobiDB-lite"/>
    </source>
</evidence>
<name>A0A9W8Y802_9PLEO</name>
<comment type="caution">
    <text evidence="4">The sequence shown here is derived from an EMBL/GenBank/DDBJ whole genome shotgun (WGS) entry which is preliminary data.</text>
</comment>
<keyword evidence="1" id="KW-0175">Coiled coil</keyword>
<feature type="coiled-coil region" evidence="1">
    <location>
        <begin position="38"/>
        <end position="88"/>
    </location>
</feature>
<dbReference type="OrthoDB" id="3796990at2759"/>
<dbReference type="InterPro" id="IPR031348">
    <property type="entry name" value="PigL_N"/>
</dbReference>
<sequence>MEVVGVAASAITLLGVAVKGTETLYNTISGFKNASARTEALKSAIDNLRGLLTQLQNDEAFAEDTPTLKNIRELLKRYTVDVKRHENDLTKIHASAQDSTRKQLSKKVKGAISGDKELLRILAELTQCCITLGNQLNLLLYNTTRTIRDHVLDLRVASSAQSNHYVTQSRMLLEQSTNVSTMNGKIENVQTSVDGIHEAVMVMTQKMERIPQVSDVQSNDIRSLLLALQAQISGLSHTSPVSPGIYQSTSTQKPEDDARDEKEVQLKESIRRLQTLTSQKEGNVHGEEAESLVTDLKCILKAVSISESSPSSTISCAGSEVLSTSEEMDIREIKRLCNIVALSHTVDLNSGRPRSKPPERVKISQKQKITKITGREYDVTVALTRRTFTESDDDQSQVTRQNSKVEILASLKVVEKSDNPTVLVAHLHHIQLQNGFSSLNPVISIGQMLPDDSLLFDIVATGDVDMLKRLLAQRQCTLWDRDSYGTPLLHVRKLCSFA</sequence>
<gene>
    <name evidence="4" type="ORF">N0V83_005142</name>
</gene>
<protein>
    <recommendedName>
        <fullName evidence="3">Azaphilone pigments biosynthesis cluster protein L N-terminal domain-containing protein</fullName>
    </recommendedName>
</protein>
<proteinExistence type="predicted"/>
<evidence type="ECO:0000256" key="1">
    <source>
        <dbReference type="SAM" id="Coils"/>
    </source>
</evidence>
<dbReference type="EMBL" id="JAPEUY010000008">
    <property type="protein sequence ID" value="KAJ4370621.1"/>
    <property type="molecule type" value="Genomic_DNA"/>
</dbReference>
<keyword evidence="5" id="KW-1185">Reference proteome</keyword>
<feature type="compositionally biased region" description="Polar residues" evidence="2">
    <location>
        <begin position="236"/>
        <end position="252"/>
    </location>
</feature>
<accession>A0A9W8Y802</accession>
<organism evidence="4 5">
    <name type="scientific">Neocucurbitaria cava</name>
    <dbReference type="NCBI Taxonomy" id="798079"/>
    <lineage>
        <taxon>Eukaryota</taxon>
        <taxon>Fungi</taxon>
        <taxon>Dikarya</taxon>
        <taxon>Ascomycota</taxon>
        <taxon>Pezizomycotina</taxon>
        <taxon>Dothideomycetes</taxon>
        <taxon>Pleosporomycetidae</taxon>
        <taxon>Pleosporales</taxon>
        <taxon>Pleosporineae</taxon>
        <taxon>Cucurbitariaceae</taxon>
        <taxon>Neocucurbitaria</taxon>
    </lineage>
</organism>
<dbReference type="AlphaFoldDB" id="A0A9W8Y802"/>
<evidence type="ECO:0000313" key="5">
    <source>
        <dbReference type="Proteomes" id="UP001140560"/>
    </source>
</evidence>
<feature type="domain" description="Azaphilone pigments biosynthesis cluster protein L N-terminal" evidence="3">
    <location>
        <begin position="1"/>
        <end position="99"/>
    </location>
</feature>
<reference evidence="4" key="1">
    <citation type="submission" date="2022-10" db="EMBL/GenBank/DDBJ databases">
        <title>Tapping the CABI collections for fungal endophytes: first genome assemblies for Collariella, Neodidymelliopsis, Ascochyta clinopodiicola, Didymella pomorum, Didymosphaeria variabile, Neocosmospora piperis and Neocucurbitaria cava.</title>
        <authorList>
            <person name="Hill R."/>
        </authorList>
    </citation>
    <scope>NUCLEOTIDE SEQUENCE</scope>
    <source>
        <strain evidence="4">IMI 356814</strain>
    </source>
</reference>
<evidence type="ECO:0000259" key="3">
    <source>
        <dbReference type="Pfam" id="PF17111"/>
    </source>
</evidence>
<dbReference type="Proteomes" id="UP001140560">
    <property type="component" value="Unassembled WGS sequence"/>
</dbReference>
<dbReference type="Pfam" id="PF17111">
    <property type="entry name" value="PigL_N"/>
    <property type="match status" value="1"/>
</dbReference>
<feature type="compositionally biased region" description="Basic and acidic residues" evidence="2">
    <location>
        <begin position="253"/>
        <end position="262"/>
    </location>
</feature>
<evidence type="ECO:0000313" key="4">
    <source>
        <dbReference type="EMBL" id="KAJ4370621.1"/>
    </source>
</evidence>